<evidence type="ECO:0000313" key="1">
    <source>
        <dbReference type="EMBL" id="KAI0094193.1"/>
    </source>
</evidence>
<dbReference type="EMBL" id="MU274900">
    <property type="protein sequence ID" value="KAI0094193.1"/>
    <property type="molecule type" value="Genomic_DNA"/>
</dbReference>
<accession>A0ACB8UIV2</accession>
<keyword evidence="2" id="KW-1185">Reference proteome</keyword>
<protein>
    <submittedName>
        <fullName evidence="1">Kinase-like domain-containing protein</fullName>
    </submittedName>
</protein>
<reference evidence="1" key="1">
    <citation type="journal article" date="2021" name="Environ. Microbiol.">
        <title>Gene family expansions and transcriptome signatures uncover fungal adaptations to wood decay.</title>
        <authorList>
            <person name="Hage H."/>
            <person name="Miyauchi S."/>
            <person name="Viragh M."/>
            <person name="Drula E."/>
            <person name="Min B."/>
            <person name="Chaduli D."/>
            <person name="Navarro D."/>
            <person name="Favel A."/>
            <person name="Norest M."/>
            <person name="Lesage-Meessen L."/>
            <person name="Balint B."/>
            <person name="Merenyi Z."/>
            <person name="de Eugenio L."/>
            <person name="Morin E."/>
            <person name="Martinez A.T."/>
            <person name="Baldrian P."/>
            <person name="Stursova M."/>
            <person name="Martinez M.J."/>
            <person name="Novotny C."/>
            <person name="Magnuson J.K."/>
            <person name="Spatafora J.W."/>
            <person name="Maurice S."/>
            <person name="Pangilinan J."/>
            <person name="Andreopoulos W."/>
            <person name="LaButti K."/>
            <person name="Hundley H."/>
            <person name="Na H."/>
            <person name="Kuo A."/>
            <person name="Barry K."/>
            <person name="Lipzen A."/>
            <person name="Henrissat B."/>
            <person name="Riley R."/>
            <person name="Ahrendt S."/>
            <person name="Nagy L.G."/>
            <person name="Grigoriev I.V."/>
            <person name="Martin F."/>
            <person name="Rosso M.N."/>
        </authorList>
    </citation>
    <scope>NUCLEOTIDE SEQUENCE</scope>
    <source>
        <strain evidence="1">CBS 384.51</strain>
    </source>
</reference>
<dbReference type="Proteomes" id="UP001055072">
    <property type="component" value="Unassembled WGS sequence"/>
</dbReference>
<name>A0ACB8UIV2_9APHY</name>
<sequence>MPDLSTPVDLLAFLNNGVFASQSATPVSGGLGNYTFRLALKTPYQGHHTAILKHGKPYLPGMESMAFDLERQRFEVEAMRYTKSIIQESALVTVPEIYLLDSDAGIIIMEDCAVSGSDTYTLTLKEYLLRTEGTRPSPPTKDIAHDIGVALGLFLATLHNESQNNTDILDKFDKNQQGRNLSAWVTYGRLHSTLSGEDTLPPLSDPPFEVSAADLEKIDRVGKKAQDLIRTSREALVHGDFWPGNMLVRFKPTSERHDEVEKIYLVDWELVKPGSRGVEVGQLLGEVHQTSRFCEVNAPSAEALGEGFLETYRKKVENEAKEVDLEQVAAAASVHIGAHLVIWTPRIWTSVEKEKIRGVVSDGVGFLVNSDSRDSLKKSPVGPLFTTLSPS</sequence>
<comment type="caution">
    <text evidence="1">The sequence shown here is derived from an EMBL/GenBank/DDBJ whole genome shotgun (WGS) entry which is preliminary data.</text>
</comment>
<evidence type="ECO:0000313" key="2">
    <source>
        <dbReference type="Proteomes" id="UP001055072"/>
    </source>
</evidence>
<organism evidence="1 2">
    <name type="scientific">Irpex rosettiformis</name>
    <dbReference type="NCBI Taxonomy" id="378272"/>
    <lineage>
        <taxon>Eukaryota</taxon>
        <taxon>Fungi</taxon>
        <taxon>Dikarya</taxon>
        <taxon>Basidiomycota</taxon>
        <taxon>Agaricomycotina</taxon>
        <taxon>Agaricomycetes</taxon>
        <taxon>Polyporales</taxon>
        <taxon>Irpicaceae</taxon>
        <taxon>Irpex</taxon>
    </lineage>
</organism>
<gene>
    <name evidence="1" type="ORF">BDY19DRAFT_8791</name>
</gene>
<proteinExistence type="predicted"/>